<sequence length="112" mass="13106">WPARWSPAKISVSMSRRALPRRVRERRKRSHFSSGGRRLRASKSARMGSRYSTRVRWMRCGGAARWRRGSRAAGSSRGGPPRFRRTWCCGWFTFGVSVARSARQQQRLVRRR</sequence>
<dbReference type="AlphaFoldDB" id="A0A6J4KBB9"/>
<protein>
    <submittedName>
        <fullName evidence="2">Uncharacterized protein</fullName>
    </submittedName>
</protein>
<evidence type="ECO:0000256" key="1">
    <source>
        <dbReference type="SAM" id="MobiDB-lite"/>
    </source>
</evidence>
<accession>A0A6J4KBB9</accession>
<feature type="compositionally biased region" description="Basic residues" evidence="1">
    <location>
        <begin position="18"/>
        <end position="43"/>
    </location>
</feature>
<dbReference type="EMBL" id="CADCTV010000089">
    <property type="protein sequence ID" value="CAA9299876.1"/>
    <property type="molecule type" value="Genomic_DNA"/>
</dbReference>
<reference evidence="2" key="1">
    <citation type="submission" date="2020-02" db="EMBL/GenBank/DDBJ databases">
        <authorList>
            <person name="Meier V. D."/>
        </authorList>
    </citation>
    <scope>NUCLEOTIDE SEQUENCE</scope>
    <source>
        <strain evidence="2">AVDCRST_MAG89</strain>
    </source>
</reference>
<organism evidence="2">
    <name type="scientific">uncultured Gemmatimonadota bacterium</name>
    <dbReference type="NCBI Taxonomy" id="203437"/>
    <lineage>
        <taxon>Bacteria</taxon>
        <taxon>Pseudomonadati</taxon>
        <taxon>Gemmatimonadota</taxon>
        <taxon>environmental samples</taxon>
    </lineage>
</organism>
<proteinExistence type="predicted"/>
<feature type="non-terminal residue" evidence="2">
    <location>
        <position position="112"/>
    </location>
</feature>
<gene>
    <name evidence="2" type="ORF">AVDCRST_MAG89-386</name>
</gene>
<evidence type="ECO:0000313" key="2">
    <source>
        <dbReference type="EMBL" id="CAA9299876.1"/>
    </source>
</evidence>
<name>A0A6J4KBB9_9BACT</name>
<feature type="region of interest" description="Disordered" evidence="1">
    <location>
        <begin position="16"/>
        <end position="50"/>
    </location>
</feature>
<feature type="non-terminal residue" evidence="2">
    <location>
        <position position="1"/>
    </location>
</feature>